<evidence type="ECO:0000256" key="7">
    <source>
        <dbReference type="ARBA" id="ARBA00022989"/>
    </source>
</evidence>
<evidence type="ECO:0000313" key="13">
    <source>
        <dbReference type="Proteomes" id="UP000781932"/>
    </source>
</evidence>
<evidence type="ECO:0000313" key="12">
    <source>
        <dbReference type="EMBL" id="KAF9877026.1"/>
    </source>
</evidence>
<dbReference type="PANTHER" id="PTHR13890">
    <property type="entry name" value="RNA SPLICING PROTEIN MRS2, MITOCHONDRIAL"/>
    <property type="match status" value="1"/>
</dbReference>
<name>A0A9P6IAK6_9PEZI</name>
<sequence length="625" mass="70183">MAQNPIDEVVAPFDGMDLDQDDSTSMRGDSASTLLPIGRQTRRERRRAEGRKRVERIFGDRMKGKRGDAFVSTEEDPEKKLFRAIEHFPETLRTGFKTGVSFHTVKPIEHSIAENLCRNLSLRGTLGGDSARLFAFARTLVSQSNNIKSYYPTAKYEGSFDERRKFFFQVLADRLVVAKLGGGVPPRRWDRNLISRQTCEAMLNAFAEARVAYLRMDMDDGEKVVQEGTYTKKVTKFIKELDQWISFIQKLENKEQQGEDHELADAMGDLGMGNCNEPKRLRCTEVDEHGGVTVRFISPKKTELTTRYGLVPRDIRKIEASALSHIGLRPSTVLVHLFHLKVLVQRDRALIFDDATSMTSRDNFLRDIREAIRLRDTTESEAAAYQEEDKTYSQPRASFEFLALEAVLSSVVSELEVELEAVRRPAEHVLKSLEYDVDRRVLLNLFGLSGKATWVAAQAELVLTAVEDVLDWDDSLAALYLTAKAGPDGRAKTADDDLTAAEMLLGSYYNALNEIVQEAQSLVSSIRNTQESASAILDANRNTLMLLDLKFRMGTVGLATGSFFSAFYGMNISNYILEYNWAFAGVCGTSALLTVVAICYGSSGSPVSRLWQMEQNIEMKRLGKM</sequence>
<keyword evidence="5 10" id="KW-0460">Magnesium</keyword>
<evidence type="ECO:0000256" key="11">
    <source>
        <dbReference type="SAM" id="MobiDB-lite"/>
    </source>
</evidence>
<comment type="caution">
    <text evidence="12">The sequence shown here is derived from an EMBL/GenBank/DDBJ whole genome shotgun (WGS) entry which is preliminary data.</text>
</comment>
<dbReference type="InterPro" id="IPR039204">
    <property type="entry name" value="MRS2-like"/>
</dbReference>
<dbReference type="Proteomes" id="UP000781932">
    <property type="component" value="Unassembled WGS sequence"/>
</dbReference>
<feature type="transmembrane region" description="Helical" evidence="10">
    <location>
        <begin position="581"/>
        <end position="600"/>
    </location>
</feature>
<evidence type="ECO:0000256" key="5">
    <source>
        <dbReference type="ARBA" id="ARBA00022842"/>
    </source>
</evidence>
<keyword evidence="9 10" id="KW-0472">Membrane</keyword>
<evidence type="ECO:0000256" key="6">
    <source>
        <dbReference type="ARBA" id="ARBA00022946"/>
    </source>
</evidence>
<comment type="similarity">
    <text evidence="2 10">Belongs to the CorA metal ion transporter (MIT) (TC 1.A.35) family.</text>
</comment>
<proteinExistence type="inferred from homology"/>
<feature type="region of interest" description="Disordered" evidence="11">
    <location>
        <begin position="1"/>
        <end position="32"/>
    </location>
</feature>
<dbReference type="GO" id="GO:0045016">
    <property type="term" value="P:mitochondrial magnesium ion transmembrane transport"/>
    <property type="evidence" value="ECO:0007669"/>
    <property type="project" value="TreeGrafter"/>
</dbReference>
<gene>
    <name evidence="12" type="ORF">CkaCkLH20_05292</name>
</gene>
<keyword evidence="6" id="KW-0809">Transit peptide</keyword>
<evidence type="ECO:0000256" key="2">
    <source>
        <dbReference type="ARBA" id="ARBA00009765"/>
    </source>
</evidence>
<keyword evidence="10" id="KW-0999">Mitochondrion inner membrane</keyword>
<keyword evidence="13" id="KW-1185">Reference proteome</keyword>
<keyword evidence="7 10" id="KW-1133">Transmembrane helix</keyword>
<feature type="compositionally biased region" description="Polar residues" evidence="11">
    <location>
        <begin position="23"/>
        <end position="32"/>
    </location>
</feature>
<protein>
    <recommendedName>
        <fullName evidence="10">Magnesium transporter</fullName>
    </recommendedName>
</protein>
<dbReference type="Gene3D" id="2.40.128.330">
    <property type="match status" value="1"/>
</dbReference>
<organism evidence="12 13">
    <name type="scientific">Colletotrichum karsti</name>
    <dbReference type="NCBI Taxonomy" id="1095194"/>
    <lineage>
        <taxon>Eukaryota</taxon>
        <taxon>Fungi</taxon>
        <taxon>Dikarya</taxon>
        <taxon>Ascomycota</taxon>
        <taxon>Pezizomycotina</taxon>
        <taxon>Sordariomycetes</taxon>
        <taxon>Hypocreomycetidae</taxon>
        <taxon>Glomerellales</taxon>
        <taxon>Glomerellaceae</taxon>
        <taxon>Colletotrichum</taxon>
        <taxon>Colletotrichum boninense species complex</taxon>
    </lineage>
</organism>
<accession>A0A9P6IAK6</accession>
<reference evidence="12" key="1">
    <citation type="submission" date="2020-03" db="EMBL/GenBank/DDBJ databases">
        <authorList>
            <person name="He L."/>
        </authorList>
    </citation>
    <scope>NUCLEOTIDE SEQUENCE</scope>
    <source>
        <strain evidence="12">CkLH20</strain>
    </source>
</reference>
<keyword evidence="4 10" id="KW-0812">Transmembrane</keyword>
<dbReference type="PANTHER" id="PTHR13890:SF0">
    <property type="entry name" value="MAGNESIUM TRANSPORTER MRS2 HOMOLOG, MITOCHONDRIAL"/>
    <property type="match status" value="1"/>
</dbReference>
<feature type="transmembrane region" description="Helical" evidence="10">
    <location>
        <begin position="551"/>
        <end position="569"/>
    </location>
</feature>
<keyword evidence="8 10" id="KW-0406">Ion transport</keyword>
<evidence type="ECO:0000256" key="9">
    <source>
        <dbReference type="ARBA" id="ARBA00023136"/>
    </source>
</evidence>
<keyword evidence="10" id="KW-0496">Mitochondrion</keyword>
<dbReference type="EMBL" id="JAATWM020000015">
    <property type="protein sequence ID" value="KAF9877026.1"/>
    <property type="molecule type" value="Genomic_DNA"/>
</dbReference>
<keyword evidence="3 10" id="KW-0813">Transport</keyword>
<evidence type="ECO:0000256" key="1">
    <source>
        <dbReference type="ARBA" id="ARBA00004141"/>
    </source>
</evidence>
<evidence type="ECO:0000256" key="3">
    <source>
        <dbReference type="ARBA" id="ARBA00022448"/>
    </source>
</evidence>
<dbReference type="Gene3D" id="1.20.58.340">
    <property type="entry name" value="Magnesium transport protein CorA, transmembrane region"/>
    <property type="match status" value="1"/>
</dbReference>
<dbReference type="AlphaFoldDB" id="A0A9P6IAK6"/>
<dbReference type="GO" id="GO:0015095">
    <property type="term" value="F:magnesium ion transmembrane transporter activity"/>
    <property type="evidence" value="ECO:0007669"/>
    <property type="project" value="TreeGrafter"/>
</dbReference>
<dbReference type="GO" id="GO:0005743">
    <property type="term" value="C:mitochondrial inner membrane"/>
    <property type="evidence" value="ECO:0007669"/>
    <property type="project" value="UniProtKB-SubCell"/>
</dbReference>
<dbReference type="RefSeq" id="XP_038746487.1">
    <property type="nucleotide sequence ID" value="XM_038888011.1"/>
</dbReference>
<dbReference type="GeneID" id="62161085"/>
<dbReference type="CDD" id="cd12823">
    <property type="entry name" value="Mrs2_Mfm1p-like"/>
    <property type="match status" value="1"/>
</dbReference>
<dbReference type="Pfam" id="PF22099">
    <property type="entry name" value="MRS2-like"/>
    <property type="match status" value="1"/>
</dbReference>
<comment type="subcellular location">
    <subcellularLocation>
        <location evidence="1">Membrane</location>
        <topology evidence="1">Multi-pass membrane protein</topology>
    </subcellularLocation>
    <subcellularLocation>
        <location evidence="10">Mitochondrion inner membrane</location>
        <topology evidence="10">Multi-pass membrane protein</topology>
    </subcellularLocation>
</comment>
<evidence type="ECO:0000256" key="10">
    <source>
        <dbReference type="RuleBase" id="RU366042"/>
    </source>
</evidence>
<dbReference type="OrthoDB" id="10251508at2759"/>
<evidence type="ECO:0000256" key="8">
    <source>
        <dbReference type="ARBA" id="ARBA00023065"/>
    </source>
</evidence>
<evidence type="ECO:0000256" key="4">
    <source>
        <dbReference type="ARBA" id="ARBA00022692"/>
    </source>
</evidence>
<reference evidence="12" key="2">
    <citation type="submission" date="2020-11" db="EMBL/GenBank/DDBJ databases">
        <title>Whole genome sequencing of Colletotrichum sp.</title>
        <authorList>
            <person name="Li H."/>
        </authorList>
    </citation>
    <scope>NUCLEOTIDE SEQUENCE</scope>
    <source>
        <strain evidence="12">CkLH20</strain>
    </source>
</reference>